<evidence type="ECO:0008006" key="13">
    <source>
        <dbReference type="Google" id="ProtNLM"/>
    </source>
</evidence>
<keyword evidence="12" id="KW-1185">Reference proteome</keyword>
<dbReference type="KEGG" id="dvi:6631936"/>
<dbReference type="eggNOG" id="KOG3817">
    <property type="taxonomic scope" value="Eukaryota"/>
</dbReference>
<keyword evidence="7" id="KW-0539">Nucleus</keyword>
<proteinExistence type="inferred from homology"/>
<keyword evidence="6 9" id="KW-0472">Membrane</keyword>
<feature type="chain" id="PRO_5006457585" description="CG9723-PA" evidence="10">
    <location>
        <begin position="20"/>
        <end position="460"/>
    </location>
</feature>
<evidence type="ECO:0000313" key="12">
    <source>
        <dbReference type="Proteomes" id="UP000008792"/>
    </source>
</evidence>
<evidence type="ECO:0000256" key="5">
    <source>
        <dbReference type="ARBA" id="ARBA00022989"/>
    </source>
</evidence>
<dbReference type="Proteomes" id="UP000008792">
    <property type="component" value="Unassembled WGS sequence"/>
</dbReference>
<feature type="signal peptide" evidence="10">
    <location>
        <begin position="1"/>
        <end position="19"/>
    </location>
</feature>
<dbReference type="FunCoup" id="B4M1Y0">
    <property type="interactions" value="1242"/>
</dbReference>
<evidence type="ECO:0000256" key="4">
    <source>
        <dbReference type="ARBA" id="ARBA00022729"/>
    </source>
</evidence>
<dbReference type="InterPro" id="IPR019358">
    <property type="entry name" value="NEMP_fam"/>
</dbReference>
<dbReference type="PANTHER" id="PTHR13598">
    <property type="entry name" value="AT07567P-RELATED"/>
    <property type="match status" value="1"/>
</dbReference>
<comment type="subcellular location">
    <subcellularLocation>
        <location evidence="1">Nucleus inner membrane</location>
        <topology evidence="1">Multi-pass membrane protein</topology>
        <orientation evidence="1">Nucleoplasmic side</orientation>
    </subcellularLocation>
</comment>
<dbReference type="InParanoid" id="B4M1Y0"/>
<evidence type="ECO:0000256" key="8">
    <source>
        <dbReference type="SAM" id="MobiDB-lite"/>
    </source>
</evidence>
<feature type="transmembrane region" description="Helical" evidence="9">
    <location>
        <begin position="164"/>
        <end position="187"/>
    </location>
</feature>
<evidence type="ECO:0000256" key="10">
    <source>
        <dbReference type="SAM" id="SignalP"/>
    </source>
</evidence>
<feature type="compositionally biased region" description="Acidic residues" evidence="8">
    <location>
        <begin position="440"/>
        <end position="460"/>
    </location>
</feature>
<evidence type="ECO:0000256" key="6">
    <source>
        <dbReference type="ARBA" id="ARBA00023136"/>
    </source>
</evidence>
<feature type="region of interest" description="Disordered" evidence="8">
    <location>
        <begin position="402"/>
        <end position="460"/>
    </location>
</feature>
<organism evidence="11 12">
    <name type="scientific">Drosophila virilis</name>
    <name type="common">Fruit fly</name>
    <dbReference type="NCBI Taxonomy" id="7244"/>
    <lineage>
        <taxon>Eukaryota</taxon>
        <taxon>Metazoa</taxon>
        <taxon>Ecdysozoa</taxon>
        <taxon>Arthropoda</taxon>
        <taxon>Hexapoda</taxon>
        <taxon>Insecta</taxon>
        <taxon>Pterygota</taxon>
        <taxon>Neoptera</taxon>
        <taxon>Endopterygota</taxon>
        <taxon>Diptera</taxon>
        <taxon>Brachycera</taxon>
        <taxon>Muscomorpha</taxon>
        <taxon>Ephydroidea</taxon>
        <taxon>Drosophilidae</taxon>
        <taxon>Drosophila</taxon>
    </lineage>
</organism>
<evidence type="ECO:0000256" key="9">
    <source>
        <dbReference type="SAM" id="Phobius"/>
    </source>
</evidence>
<evidence type="ECO:0000313" key="11">
    <source>
        <dbReference type="EMBL" id="EDW65684.2"/>
    </source>
</evidence>
<gene>
    <name evidence="11" type="primary">Dvir\GJ18770</name>
    <name evidence="11" type="ORF">Dvir_GJ18770</name>
</gene>
<dbReference type="OrthoDB" id="509138at2759"/>
<keyword evidence="4 10" id="KW-0732">Signal</keyword>
<name>B4M1Y0_DROVI</name>
<dbReference type="EMBL" id="CH940651">
    <property type="protein sequence ID" value="EDW65684.2"/>
    <property type="molecule type" value="Genomic_DNA"/>
</dbReference>
<evidence type="ECO:0000256" key="7">
    <source>
        <dbReference type="ARBA" id="ARBA00023242"/>
    </source>
</evidence>
<evidence type="ECO:0000256" key="2">
    <source>
        <dbReference type="ARBA" id="ARBA00005748"/>
    </source>
</evidence>
<dbReference type="HOGENOM" id="CLU_025225_2_0_1"/>
<evidence type="ECO:0000256" key="1">
    <source>
        <dbReference type="ARBA" id="ARBA00004575"/>
    </source>
</evidence>
<sequence>MYLQLLLGLLAVSSMPAIGGRPLSDTVYLAVGTSIDITANSYGKNVLRTFCYPGKSRSLFSLFETVELILSIDSDDYSEYGGRSPDEVLDHYNEKRSLFSLTLFSQKRQNIQMSPFEQQCIGVSSNQPYNISLRHVNVDMWRVVQLALGMALFWSASRLAKNNVFYYLAGMVLGICASLLVIIAITAKLFPRRPMMYGVLIGGWTIGLYILKQLSDNIRVILVTYREYVLWYLAITGLVSFLVCYRIGPPKNPRSQNIIMWVLQAVGAAIVYFSSWHTSACVVLLVLTFIAHYCPESVQKYAHSIYRRRFPPKRRLLTQEEYYEQAVNETARSLAELRDHVNSPHCRQWSIISSLRDPMRFASFANGAPHLYDEEIEDYSRTIEDSLEGADEDEVGDYLHSNMYYRPTGRRPNQQLSAPMPPSYPVHPLPQGRQLNNNHDDDDEDNDEDDNDDDEFMDQE</sequence>
<protein>
    <recommendedName>
        <fullName evidence="13">CG9723-PA</fullName>
    </recommendedName>
</protein>
<comment type="similarity">
    <text evidence="2">Belongs to the NEMP family.</text>
</comment>
<evidence type="ECO:0000256" key="3">
    <source>
        <dbReference type="ARBA" id="ARBA00022692"/>
    </source>
</evidence>
<reference evidence="11 12" key="1">
    <citation type="journal article" date="2007" name="Nature">
        <title>Evolution of genes and genomes on the Drosophila phylogeny.</title>
        <authorList>
            <consortium name="Drosophila 12 Genomes Consortium"/>
            <person name="Clark A.G."/>
            <person name="Eisen M.B."/>
            <person name="Smith D.R."/>
            <person name="Bergman C.M."/>
            <person name="Oliver B."/>
            <person name="Markow T.A."/>
            <person name="Kaufman T.C."/>
            <person name="Kellis M."/>
            <person name="Gelbart W."/>
            <person name="Iyer V.N."/>
            <person name="Pollard D.A."/>
            <person name="Sackton T.B."/>
            <person name="Larracuente A.M."/>
            <person name="Singh N.D."/>
            <person name="Abad J.P."/>
            <person name="Abt D.N."/>
            <person name="Adryan B."/>
            <person name="Aguade M."/>
            <person name="Akashi H."/>
            <person name="Anderson W.W."/>
            <person name="Aquadro C.F."/>
            <person name="Ardell D.H."/>
            <person name="Arguello R."/>
            <person name="Artieri C.G."/>
            <person name="Barbash D.A."/>
            <person name="Barker D."/>
            <person name="Barsanti P."/>
            <person name="Batterham P."/>
            <person name="Batzoglou S."/>
            <person name="Begun D."/>
            <person name="Bhutkar A."/>
            <person name="Blanco E."/>
            <person name="Bosak S.A."/>
            <person name="Bradley R.K."/>
            <person name="Brand A.D."/>
            <person name="Brent M.R."/>
            <person name="Brooks A.N."/>
            <person name="Brown R.H."/>
            <person name="Butlin R.K."/>
            <person name="Caggese C."/>
            <person name="Calvi B.R."/>
            <person name="Bernardo de Carvalho A."/>
            <person name="Caspi A."/>
            <person name="Castrezana S."/>
            <person name="Celniker S.E."/>
            <person name="Chang J.L."/>
            <person name="Chapple C."/>
            <person name="Chatterji S."/>
            <person name="Chinwalla A."/>
            <person name="Civetta A."/>
            <person name="Clifton S.W."/>
            <person name="Comeron J.M."/>
            <person name="Costello J.C."/>
            <person name="Coyne J.A."/>
            <person name="Daub J."/>
            <person name="David R.G."/>
            <person name="Delcher A.L."/>
            <person name="Delehaunty K."/>
            <person name="Do C.B."/>
            <person name="Ebling H."/>
            <person name="Edwards K."/>
            <person name="Eickbush T."/>
            <person name="Evans J.D."/>
            <person name="Filipski A."/>
            <person name="Findeiss S."/>
            <person name="Freyhult E."/>
            <person name="Fulton L."/>
            <person name="Fulton R."/>
            <person name="Garcia A.C."/>
            <person name="Gardiner A."/>
            <person name="Garfield D.A."/>
            <person name="Garvin B.E."/>
            <person name="Gibson G."/>
            <person name="Gilbert D."/>
            <person name="Gnerre S."/>
            <person name="Godfrey J."/>
            <person name="Good R."/>
            <person name="Gotea V."/>
            <person name="Gravely B."/>
            <person name="Greenberg A.J."/>
            <person name="Griffiths-Jones S."/>
            <person name="Gross S."/>
            <person name="Guigo R."/>
            <person name="Gustafson E.A."/>
            <person name="Haerty W."/>
            <person name="Hahn M.W."/>
            <person name="Halligan D.L."/>
            <person name="Halpern A.L."/>
            <person name="Halter G.M."/>
            <person name="Han M.V."/>
            <person name="Heger A."/>
            <person name="Hillier L."/>
            <person name="Hinrichs A.S."/>
            <person name="Holmes I."/>
            <person name="Hoskins R.A."/>
            <person name="Hubisz M.J."/>
            <person name="Hultmark D."/>
            <person name="Huntley M.A."/>
            <person name="Jaffe D.B."/>
            <person name="Jagadeeshan S."/>
            <person name="Jeck W.R."/>
            <person name="Johnson J."/>
            <person name="Jones C.D."/>
            <person name="Jordan W.C."/>
            <person name="Karpen G.H."/>
            <person name="Kataoka E."/>
            <person name="Keightley P.D."/>
            <person name="Kheradpour P."/>
            <person name="Kirkness E.F."/>
            <person name="Koerich L.B."/>
            <person name="Kristiansen K."/>
            <person name="Kudrna D."/>
            <person name="Kulathinal R.J."/>
            <person name="Kumar S."/>
            <person name="Kwok R."/>
            <person name="Lander E."/>
            <person name="Langley C.H."/>
            <person name="Lapoint R."/>
            <person name="Lazzaro B.P."/>
            <person name="Lee S.J."/>
            <person name="Levesque L."/>
            <person name="Li R."/>
            <person name="Lin C.F."/>
            <person name="Lin M.F."/>
            <person name="Lindblad-Toh K."/>
            <person name="Llopart A."/>
            <person name="Long M."/>
            <person name="Low L."/>
            <person name="Lozovsky E."/>
            <person name="Lu J."/>
            <person name="Luo M."/>
            <person name="Machado C.A."/>
            <person name="Makalowski W."/>
            <person name="Marzo M."/>
            <person name="Matsuda M."/>
            <person name="Matzkin L."/>
            <person name="McAllister B."/>
            <person name="McBride C.S."/>
            <person name="McKernan B."/>
            <person name="McKernan K."/>
            <person name="Mendez-Lago M."/>
            <person name="Minx P."/>
            <person name="Mollenhauer M.U."/>
            <person name="Montooth K."/>
            <person name="Mount S.M."/>
            <person name="Mu X."/>
            <person name="Myers E."/>
            <person name="Negre B."/>
            <person name="Newfeld S."/>
            <person name="Nielsen R."/>
            <person name="Noor M.A."/>
            <person name="O'Grady P."/>
            <person name="Pachter L."/>
            <person name="Papaceit M."/>
            <person name="Parisi M.J."/>
            <person name="Parisi M."/>
            <person name="Parts L."/>
            <person name="Pedersen J.S."/>
            <person name="Pesole G."/>
            <person name="Phillippy A.M."/>
            <person name="Ponting C.P."/>
            <person name="Pop M."/>
            <person name="Porcelli D."/>
            <person name="Powell J.R."/>
            <person name="Prohaska S."/>
            <person name="Pruitt K."/>
            <person name="Puig M."/>
            <person name="Quesneville H."/>
            <person name="Ram K.R."/>
            <person name="Rand D."/>
            <person name="Rasmussen M.D."/>
            <person name="Reed L.K."/>
            <person name="Reenan R."/>
            <person name="Reily A."/>
            <person name="Remington K.A."/>
            <person name="Rieger T.T."/>
            <person name="Ritchie M.G."/>
            <person name="Robin C."/>
            <person name="Rogers Y.H."/>
            <person name="Rohde C."/>
            <person name="Rozas J."/>
            <person name="Rubenfield M.J."/>
            <person name="Ruiz A."/>
            <person name="Russo S."/>
            <person name="Salzberg S.L."/>
            <person name="Sanchez-Gracia A."/>
            <person name="Saranga D.J."/>
            <person name="Sato H."/>
            <person name="Schaeffer S.W."/>
            <person name="Schatz M.C."/>
            <person name="Schlenke T."/>
            <person name="Schwartz R."/>
            <person name="Segarra C."/>
            <person name="Singh R.S."/>
            <person name="Sirot L."/>
            <person name="Sirota M."/>
            <person name="Sisneros N.B."/>
            <person name="Smith C.D."/>
            <person name="Smith T.F."/>
            <person name="Spieth J."/>
            <person name="Stage D.E."/>
            <person name="Stark A."/>
            <person name="Stephan W."/>
            <person name="Strausberg R.L."/>
            <person name="Strempel S."/>
            <person name="Sturgill D."/>
            <person name="Sutton G."/>
            <person name="Sutton G.G."/>
            <person name="Tao W."/>
            <person name="Teichmann S."/>
            <person name="Tobari Y.N."/>
            <person name="Tomimura Y."/>
            <person name="Tsolas J.M."/>
            <person name="Valente V.L."/>
            <person name="Venter E."/>
            <person name="Venter J.C."/>
            <person name="Vicario S."/>
            <person name="Vieira F.G."/>
            <person name="Vilella A.J."/>
            <person name="Villasante A."/>
            <person name="Walenz B."/>
            <person name="Wang J."/>
            <person name="Wasserman M."/>
            <person name="Watts T."/>
            <person name="Wilson D."/>
            <person name="Wilson R.K."/>
            <person name="Wing R.A."/>
            <person name="Wolfner M.F."/>
            <person name="Wong A."/>
            <person name="Wong G.K."/>
            <person name="Wu C.I."/>
            <person name="Wu G."/>
            <person name="Yamamoto D."/>
            <person name="Yang H.P."/>
            <person name="Yang S.P."/>
            <person name="Yorke J.A."/>
            <person name="Yoshida K."/>
            <person name="Zdobnov E."/>
            <person name="Zhang P."/>
            <person name="Zhang Y."/>
            <person name="Zimin A.V."/>
            <person name="Baldwin J."/>
            <person name="Abdouelleil A."/>
            <person name="Abdulkadir J."/>
            <person name="Abebe A."/>
            <person name="Abera B."/>
            <person name="Abreu J."/>
            <person name="Acer S.C."/>
            <person name="Aftuck L."/>
            <person name="Alexander A."/>
            <person name="An P."/>
            <person name="Anderson E."/>
            <person name="Anderson S."/>
            <person name="Arachi H."/>
            <person name="Azer M."/>
            <person name="Bachantsang P."/>
            <person name="Barry A."/>
            <person name="Bayul T."/>
            <person name="Berlin A."/>
            <person name="Bessette D."/>
            <person name="Bloom T."/>
            <person name="Blye J."/>
            <person name="Boguslavskiy L."/>
            <person name="Bonnet C."/>
            <person name="Boukhgalter B."/>
            <person name="Bourzgui I."/>
            <person name="Brown A."/>
            <person name="Cahill P."/>
            <person name="Channer S."/>
            <person name="Cheshatsang Y."/>
            <person name="Chuda L."/>
            <person name="Citroen M."/>
            <person name="Collymore A."/>
            <person name="Cooke P."/>
            <person name="Costello M."/>
            <person name="D'Aco K."/>
            <person name="Daza R."/>
            <person name="De Haan G."/>
            <person name="DeGray S."/>
            <person name="DeMaso C."/>
            <person name="Dhargay N."/>
            <person name="Dooley K."/>
            <person name="Dooley E."/>
            <person name="Doricent M."/>
            <person name="Dorje P."/>
            <person name="Dorjee K."/>
            <person name="Dupes A."/>
            <person name="Elong R."/>
            <person name="Falk J."/>
            <person name="Farina A."/>
            <person name="Faro S."/>
            <person name="Ferguson D."/>
            <person name="Fisher S."/>
            <person name="Foley C.D."/>
            <person name="Franke A."/>
            <person name="Friedrich D."/>
            <person name="Gadbois L."/>
            <person name="Gearin G."/>
            <person name="Gearin C.R."/>
            <person name="Giannoukos G."/>
            <person name="Goode T."/>
            <person name="Graham J."/>
            <person name="Grandbois E."/>
            <person name="Grewal S."/>
            <person name="Gyaltsen K."/>
            <person name="Hafez N."/>
            <person name="Hagos B."/>
            <person name="Hall J."/>
            <person name="Henson C."/>
            <person name="Hollinger A."/>
            <person name="Honan T."/>
            <person name="Huard M.D."/>
            <person name="Hughes L."/>
            <person name="Hurhula B."/>
            <person name="Husby M.E."/>
            <person name="Kamat A."/>
            <person name="Kanga B."/>
            <person name="Kashin S."/>
            <person name="Khazanovich D."/>
            <person name="Kisner P."/>
            <person name="Lance K."/>
            <person name="Lara M."/>
            <person name="Lee W."/>
            <person name="Lennon N."/>
            <person name="Letendre F."/>
            <person name="LeVine R."/>
            <person name="Lipovsky A."/>
            <person name="Liu X."/>
            <person name="Liu J."/>
            <person name="Liu S."/>
            <person name="Lokyitsang T."/>
            <person name="Lokyitsang Y."/>
            <person name="Lubonja R."/>
            <person name="Lui A."/>
            <person name="MacDonald P."/>
            <person name="Magnisalis V."/>
            <person name="Maru K."/>
            <person name="Matthews C."/>
            <person name="McCusker W."/>
            <person name="McDonough S."/>
            <person name="Mehta T."/>
            <person name="Meldrim J."/>
            <person name="Meneus L."/>
            <person name="Mihai O."/>
            <person name="Mihalev A."/>
            <person name="Mihova T."/>
            <person name="Mittelman R."/>
            <person name="Mlenga V."/>
            <person name="Montmayeur A."/>
            <person name="Mulrain L."/>
            <person name="Navidi A."/>
            <person name="Naylor J."/>
            <person name="Negash T."/>
            <person name="Nguyen T."/>
            <person name="Nguyen N."/>
            <person name="Nicol R."/>
            <person name="Norbu C."/>
            <person name="Norbu N."/>
            <person name="Novod N."/>
            <person name="O'Neill B."/>
            <person name="Osman S."/>
            <person name="Markiewicz E."/>
            <person name="Oyono O.L."/>
            <person name="Patti C."/>
            <person name="Phunkhang P."/>
            <person name="Pierre F."/>
            <person name="Priest M."/>
            <person name="Raghuraman S."/>
            <person name="Rege F."/>
            <person name="Reyes R."/>
            <person name="Rise C."/>
            <person name="Rogov P."/>
            <person name="Ross K."/>
            <person name="Ryan E."/>
            <person name="Settipalli S."/>
            <person name="Shea T."/>
            <person name="Sherpa N."/>
            <person name="Shi L."/>
            <person name="Shih D."/>
            <person name="Sparrow T."/>
            <person name="Spaulding J."/>
            <person name="Stalker J."/>
            <person name="Stange-Thomann N."/>
            <person name="Stavropoulos S."/>
            <person name="Stone C."/>
            <person name="Strader C."/>
            <person name="Tesfaye S."/>
            <person name="Thomson T."/>
            <person name="Thoulutsang Y."/>
            <person name="Thoulutsang D."/>
            <person name="Topham K."/>
            <person name="Topping I."/>
            <person name="Tsamla T."/>
            <person name="Vassiliev H."/>
            <person name="Vo A."/>
            <person name="Wangchuk T."/>
            <person name="Wangdi T."/>
            <person name="Weiand M."/>
            <person name="Wilkinson J."/>
            <person name="Wilson A."/>
            <person name="Yadav S."/>
            <person name="Young G."/>
            <person name="Yu Q."/>
            <person name="Zembek L."/>
            <person name="Zhong D."/>
            <person name="Zimmer A."/>
            <person name="Zwirko Z."/>
            <person name="Jaffe D.B."/>
            <person name="Alvarez P."/>
            <person name="Brockman W."/>
            <person name="Butler J."/>
            <person name="Chin C."/>
            <person name="Gnerre S."/>
            <person name="Grabherr M."/>
            <person name="Kleber M."/>
            <person name="Mauceli E."/>
            <person name="MacCallum I."/>
        </authorList>
    </citation>
    <scope>NUCLEOTIDE SEQUENCE [LARGE SCALE GENOMIC DNA]</scope>
    <source>
        <strain evidence="12">Tucson 15010-1051.87</strain>
    </source>
</reference>
<feature type="transmembrane region" description="Helical" evidence="9">
    <location>
        <begin position="260"/>
        <end position="293"/>
    </location>
</feature>
<keyword evidence="3 9" id="KW-0812">Transmembrane</keyword>
<feature type="compositionally biased region" description="Pro residues" evidence="8">
    <location>
        <begin position="419"/>
        <end position="428"/>
    </location>
</feature>
<dbReference type="STRING" id="7244.B4M1Y0"/>
<dbReference type="PANTHER" id="PTHR13598:SF1">
    <property type="entry name" value="AT07567P-RELATED"/>
    <property type="match status" value="1"/>
</dbReference>
<dbReference type="Pfam" id="PF10225">
    <property type="entry name" value="NEMP"/>
    <property type="match status" value="1"/>
</dbReference>
<feature type="transmembrane region" description="Helical" evidence="9">
    <location>
        <begin position="194"/>
        <end position="211"/>
    </location>
</feature>
<dbReference type="AlphaFoldDB" id="B4M1Y0"/>
<feature type="transmembrane region" description="Helical" evidence="9">
    <location>
        <begin position="231"/>
        <end position="248"/>
    </location>
</feature>
<accession>B4M1Y0</accession>
<dbReference type="GO" id="GO:0005637">
    <property type="term" value="C:nuclear inner membrane"/>
    <property type="evidence" value="ECO:0007669"/>
    <property type="project" value="UniProtKB-SubCell"/>
</dbReference>
<keyword evidence="5 9" id="KW-1133">Transmembrane helix</keyword>